<dbReference type="Proteomes" id="UP000051950">
    <property type="component" value="Unassembled WGS sequence"/>
</dbReference>
<comment type="caution">
    <text evidence="1">The sequence shown here is derived from an EMBL/GenBank/DDBJ whole genome shotgun (WGS) entry which is preliminary data.</text>
</comment>
<accession>A0A0T5VHR0</accession>
<sequence>MRSLVICPAILLVTVFVFSCKNQENYREIRSKVVSVHDKVMRDADLAHGLYKSLDSVYRNIGDKDTVKVLSIMVNIEKANHEMEEWMEHFEPDVSGKDAAESVRYFKTELDKIYKIDRRYKRVMVDADHYLDSRYRRR</sequence>
<evidence type="ECO:0000313" key="2">
    <source>
        <dbReference type="Proteomes" id="UP000051950"/>
    </source>
</evidence>
<dbReference type="EMBL" id="LMZQ01000050">
    <property type="protein sequence ID" value="KRT13313.1"/>
    <property type="molecule type" value="Genomic_DNA"/>
</dbReference>
<protein>
    <submittedName>
        <fullName evidence="1">Uncharacterized protein</fullName>
    </submittedName>
</protein>
<organism evidence="1 2">
    <name type="scientific">Pedobacter ginsenosidimutans</name>
    <dbReference type="NCBI Taxonomy" id="687842"/>
    <lineage>
        <taxon>Bacteria</taxon>
        <taxon>Pseudomonadati</taxon>
        <taxon>Bacteroidota</taxon>
        <taxon>Sphingobacteriia</taxon>
        <taxon>Sphingobacteriales</taxon>
        <taxon>Sphingobacteriaceae</taxon>
        <taxon>Pedobacter</taxon>
    </lineage>
</organism>
<dbReference type="RefSeq" id="WP_057935007.1">
    <property type="nucleotide sequence ID" value="NZ_LMZQ01000050.1"/>
</dbReference>
<dbReference type="AlphaFoldDB" id="A0A0T5VHR0"/>
<gene>
    <name evidence="1" type="ORF">ASU31_25210</name>
</gene>
<dbReference type="PROSITE" id="PS51257">
    <property type="entry name" value="PROKAR_LIPOPROTEIN"/>
    <property type="match status" value="1"/>
</dbReference>
<dbReference type="OrthoDB" id="1436925at2"/>
<name>A0A0T5VHR0_9SPHI</name>
<keyword evidence="2" id="KW-1185">Reference proteome</keyword>
<proteinExistence type="predicted"/>
<reference evidence="1 2" key="1">
    <citation type="submission" date="2015-11" db="EMBL/GenBank/DDBJ databases">
        <title>Sequence of Pedobacter ginsenosidimutans.</title>
        <authorList>
            <person name="Carson E."/>
            <person name="Keyser V."/>
            <person name="Newman J."/>
            <person name="Miller J."/>
        </authorList>
    </citation>
    <scope>NUCLEOTIDE SEQUENCE [LARGE SCALE GENOMIC DNA]</scope>
    <source>
        <strain evidence="1 2">KACC 14530</strain>
    </source>
</reference>
<dbReference type="STRING" id="687842.ASU31_25210"/>
<evidence type="ECO:0000313" key="1">
    <source>
        <dbReference type="EMBL" id="KRT13313.1"/>
    </source>
</evidence>